<reference evidence="3" key="1">
    <citation type="submission" date="2022-07" db="EMBL/GenBank/DDBJ databases">
        <title>Fungi with potential for degradation of polypropylene.</title>
        <authorList>
            <person name="Gostincar C."/>
        </authorList>
    </citation>
    <scope>NUCLEOTIDE SEQUENCE</scope>
    <source>
        <strain evidence="3">EXF-13308</strain>
    </source>
</reference>
<keyword evidence="2" id="KW-1133">Transmembrane helix</keyword>
<gene>
    <name evidence="3" type="ORF">NKR23_g2202</name>
</gene>
<name>A0AA38S283_9PEZI</name>
<sequence length="104" mass="11684">MWPPGIVRPGWASTEPMKPRTGRKRNKELTGIPLYKLCAIPPAQSHQPQMFLLTLVFFTVWFLNMFTLGVILRFSRLPLYHPSKKKAIIATASTSIASGCRIGT</sequence>
<protein>
    <submittedName>
        <fullName evidence="3">Uncharacterized protein</fullName>
    </submittedName>
</protein>
<accession>A0AA38S283</accession>
<evidence type="ECO:0000313" key="4">
    <source>
        <dbReference type="Proteomes" id="UP001174694"/>
    </source>
</evidence>
<keyword evidence="4" id="KW-1185">Reference proteome</keyword>
<proteinExistence type="predicted"/>
<feature type="region of interest" description="Disordered" evidence="1">
    <location>
        <begin position="1"/>
        <end position="24"/>
    </location>
</feature>
<comment type="caution">
    <text evidence="3">The sequence shown here is derived from an EMBL/GenBank/DDBJ whole genome shotgun (WGS) entry which is preliminary data.</text>
</comment>
<feature type="transmembrane region" description="Helical" evidence="2">
    <location>
        <begin position="51"/>
        <end position="74"/>
    </location>
</feature>
<dbReference type="Proteomes" id="UP001174694">
    <property type="component" value="Unassembled WGS sequence"/>
</dbReference>
<evidence type="ECO:0000256" key="2">
    <source>
        <dbReference type="SAM" id="Phobius"/>
    </source>
</evidence>
<keyword evidence="2" id="KW-0812">Transmembrane</keyword>
<dbReference type="EMBL" id="JANBVO010000004">
    <property type="protein sequence ID" value="KAJ9154935.1"/>
    <property type="molecule type" value="Genomic_DNA"/>
</dbReference>
<evidence type="ECO:0000256" key="1">
    <source>
        <dbReference type="SAM" id="MobiDB-lite"/>
    </source>
</evidence>
<evidence type="ECO:0000313" key="3">
    <source>
        <dbReference type="EMBL" id="KAJ9154935.1"/>
    </source>
</evidence>
<keyword evidence="2" id="KW-0472">Membrane</keyword>
<dbReference type="AlphaFoldDB" id="A0AA38S283"/>
<organism evidence="3 4">
    <name type="scientific">Pleurostoma richardsiae</name>
    <dbReference type="NCBI Taxonomy" id="41990"/>
    <lineage>
        <taxon>Eukaryota</taxon>
        <taxon>Fungi</taxon>
        <taxon>Dikarya</taxon>
        <taxon>Ascomycota</taxon>
        <taxon>Pezizomycotina</taxon>
        <taxon>Sordariomycetes</taxon>
        <taxon>Sordariomycetidae</taxon>
        <taxon>Calosphaeriales</taxon>
        <taxon>Pleurostomataceae</taxon>
        <taxon>Pleurostoma</taxon>
    </lineage>
</organism>